<evidence type="ECO:0000259" key="6">
    <source>
        <dbReference type="SMART" id="SM00900"/>
    </source>
</evidence>
<evidence type="ECO:0000256" key="2">
    <source>
        <dbReference type="ARBA" id="ARBA00022553"/>
    </source>
</evidence>
<evidence type="ECO:0000313" key="8">
    <source>
        <dbReference type="Proteomes" id="UP000675379"/>
    </source>
</evidence>
<dbReference type="PANTHER" id="PTHR36118:SF1">
    <property type="entry name" value="ION-TRANSLOCATING OXIDOREDUCTASE COMPLEX SUBUNIT G"/>
    <property type="match status" value="1"/>
</dbReference>
<dbReference type="Proteomes" id="UP000675379">
    <property type="component" value="Unassembled WGS sequence"/>
</dbReference>
<dbReference type="GO" id="GO:0022900">
    <property type="term" value="P:electron transport chain"/>
    <property type="evidence" value="ECO:0007669"/>
    <property type="project" value="InterPro"/>
</dbReference>
<evidence type="ECO:0000256" key="5">
    <source>
        <dbReference type="ARBA" id="ARBA00022982"/>
    </source>
</evidence>
<keyword evidence="8" id="KW-1185">Reference proteome</keyword>
<dbReference type="GO" id="GO:0005886">
    <property type="term" value="C:plasma membrane"/>
    <property type="evidence" value="ECO:0007669"/>
    <property type="project" value="InterPro"/>
</dbReference>
<dbReference type="GO" id="GO:0009055">
    <property type="term" value="F:electron transfer activity"/>
    <property type="evidence" value="ECO:0007669"/>
    <property type="project" value="InterPro"/>
</dbReference>
<organism evidence="7 8">
    <name type="scientific">Proteiniclasticum sediminis</name>
    <dbReference type="NCBI Taxonomy" id="2804028"/>
    <lineage>
        <taxon>Bacteria</taxon>
        <taxon>Bacillati</taxon>
        <taxon>Bacillota</taxon>
        <taxon>Clostridia</taxon>
        <taxon>Eubacteriales</taxon>
        <taxon>Clostridiaceae</taxon>
        <taxon>Proteiniclasticum</taxon>
    </lineage>
</organism>
<comment type="caution">
    <text evidence="7">The sequence shown here is derived from an EMBL/GenBank/DDBJ whole genome shotgun (WGS) entry which is preliminary data.</text>
</comment>
<dbReference type="RefSeq" id="WP_211800716.1">
    <property type="nucleotide sequence ID" value="NZ_JAGSCS010000006.1"/>
</dbReference>
<proteinExistence type="predicted"/>
<dbReference type="PANTHER" id="PTHR36118">
    <property type="entry name" value="ION-TRANSLOCATING OXIDOREDUCTASE COMPLEX SUBUNIT G"/>
    <property type="match status" value="1"/>
</dbReference>
<evidence type="ECO:0000256" key="1">
    <source>
        <dbReference type="ARBA" id="ARBA00022448"/>
    </source>
</evidence>
<sequence length="315" mass="33105">MKKNGFRGIGMMLITVLLAGGILVLADGLLRPIINGAGASEDQAVLEKLFAGVTEFTPVEFTDESGIIQKVYEAKDAGYAYILENQGYAAPIGFAVALDNEGKITGYEVTSFNDTPNIGSKVMEEPFISSIVGKTSTDSFAVISGATFSSSAVVKGLDAVKLHFNTMKNITDDGPKEPATPVEPPLNFGDSIKIFREVSPSKVATITGKEENGDVITYTITVPGYAVLEGGYEGAKPNVLVVTVDKAAQTIVSVEVTEANDTLNLGTKISHEDFLAQFKDLSYADESVSVDVISSATVSSTSVVNAVLAAIQASK</sequence>
<reference evidence="7" key="1">
    <citation type="submission" date="2021-04" db="EMBL/GenBank/DDBJ databases">
        <title>Proteiniclasticum sedimins sp. nov., an obligate anaerobic bacterium isolated from anaerobic sludge.</title>
        <authorList>
            <person name="Liu J."/>
        </authorList>
    </citation>
    <scope>NUCLEOTIDE SEQUENCE</scope>
    <source>
        <strain evidence="7">BAD-10</strain>
    </source>
</reference>
<dbReference type="InterPro" id="IPR010209">
    <property type="entry name" value="Ion_transpt_RnfG/RsxG"/>
</dbReference>
<accession>A0A941CQ23</accession>
<keyword evidence="3" id="KW-0285">Flavoprotein</keyword>
<name>A0A941CQ23_9CLOT</name>
<keyword evidence="2" id="KW-0597">Phosphoprotein</keyword>
<dbReference type="EMBL" id="JAGSCS010000006">
    <property type="protein sequence ID" value="MBR0575994.1"/>
    <property type="molecule type" value="Genomic_DNA"/>
</dbReference>
<evidence type="ECO:0000256" key="4">
    <source>
        <dbReference type="ARBA" id="ARBA00022643"/>
    </source>
</evidence>
<protein>
    <submittedName>
        <fullName evidence="7">FMN-binding protein</fullName>
    </submittedName>
</protein>
<dbReference type="InterPro" id="IPR007329">
    <property type="entry name" value="FMN-bd"/>
</dbReference>
<dbReference type="GO" id="GO:0010181">
    <property type="term" value="F:FMN binding"/>
    <property type="evidence" value="ECO:0007669"/>
    <property type="project" value="InterPro"/>
</dbReference>
<keyword evidence="5" id="KW-0249">Electron transport</keyword>
<dbReference type="Pfam" id="PF04205">
    <property type="entry name" value="FMN_bind"/>
    <property type="match status" value="2"/>
</dbReference>
<evidence type="ECO:0000313" key="7">
    <source>
        <dbReference type="EMBL" id="MBR0575994.1"/>
    </source>
</evidence>
<dbReference type="SMART" id="SM00900">
    <property type="entry name" value="FMN_bind"/>
    <property type="match status" value="2"/>
</dbReference>
<dbReference type="AlphaFoldDB" id="A0A941CQ23"/>
<feature type="domain" description="FMN-binding" evidence="6">
    <location>
        <begin position="231"/>
        <end position="314"/>
    </location>
</feature>
<evidence type="ECO:0000256" key="3">
    <source>
        <dbReference type="ARBA" id="ARBA00022630"/>
    </source>
</evidence>
<keyword evidence="4" id="KW-0288">FMN</keyword>
<keyword evidence="1" id="KW-0813">Transport</keyword>
<gene>
    <name evidence="7" type="ORF">KCG48_06525</name>
</gene>
<feature type="domain" description="FMN-binding" evidence="6">
    <location>
        <begin position="87"/>
        <end position="163"/>
    </location>
</feature>